<protein>
    <submittedName>
        <fullName evidence="6">Bone morphogenetic protein receptor type-1A</fullName>
    </submittedName>
</protein>
<dbReference type="Proteomes" id="UP000198287">
    <property type="component" value="Unassembled WGS sequence"/>
</dbReference>
<dbReference type="InterPro" id="IPR011050">
    <property type="entry name" value="Pectin_lyase_fold/virulence"/>
</dbReference>
<evidence type="ECO:0000256" key="4">
    <source>
        <dbReference type="ARBA" id="ARBA00022840"/>
    </source>
</evidence>
<evidence type="ECO:0000313" key="6">
    <source>
        <dbReference type="EMBL" id="OXA37112.1"/>
    </source>
</evidence>
<dbReference type="Pfam" id="PF00069">
    <property type="entry name" value="Pkinase"/>
    <property type="match status" value="1"/>
</dbReference>
<dbReference type="InterPro" id="IPR050339">
    <property type="entry name" value="CC_SR_Kinase"/>
</dbReference>
<dbReference type="OrthoDB" id="413582at2759"/>
<dbReference type="GO" id="GO:0005737">
    <property type="term" value="C:cytoplasm"/>
    <property type="evidence" value="ECO:0007669"/>
    <property type="project" value="TreeGrafter"/>
</dbReference>
<dbReference type="AlphaFoldDB" id="A0A226CUM4"/>
<evidence type="ECO:0000256" key="1">
    <source>
        <dbReference type="ARBA" id="ARBA00022679"/>
    </source>
</evidence>
<dbReference type="InterPro" id="IPR000719">
    <property type="entry name" value="Prot_kinase_dom"/>
</dbReference>
<keyword evidence="3" id="KW-0418">Kinase</keyword>
<gene>
    <name evidence="6" type="ORF">Fcan01_28109</name>
</gene>
<dbReference type="GO" id="GO:0004672">
    <property type="term" value="F:protein kinase activity"/>
    <property type="evidence" value="ECO:0007669"/>
    <property type="project" value="InterPro"/>
</dbReference>
<proteinExistence type="predicted"/>
<dbReference type="PANTHER" id="PTHR11042">
    <property type="entry name" value="EUKARYOTIC TRANSLATION INITIATION FACTOR 2-ALPHA KINASE EIF2-ALPHA KINASE -RELATED"/>
    <property type="match status" value="1"/>
</dbReference>
<dbReference type="GO" id="GO:0005634">
    <property type="term" value="C:nucleus"/>
    <property type="evidence" value="ECO:0007669"/>
    <property type="project" value="TreeGrafter"/>
</dbReference>
<keyword evidence="7" id="KW-1185">Reference proteome</keyword>
<dbReference type="SMART" id="SM00220">
    <property type="entry name" value="S_TKc"/>
    <property type="match status" value="1"/>
</dbReference>
<dbReference type="SUPFAM" id="SSF56112">
    <property type="entry name" value="Protein kinase-like (PK-like)"/>
    <property type="match status" value="1"/>
</dbReference>
<dbReference type="Gene3D" id="1.10.510.10">
    <property type="entry name" value="Transferase(Phosphotransferase) domain 1"/>
    <property type="match status" value="1"/>
</dbReference>
<dbReference type="SUPFAM" id="SSF51126">
    <property type="entry name" value="Pectin lyase-like"/>
    <property type="match status" value="1"/>
</dbReference>
<evidence type="ECO:0000313" key="7">
    <source>
        <dbReference type="Proteomes" id="UP000198287"/>
    </source>
</evidence>
<sequence length="649" mass="73824">MNEDKPKTLKKRPTILLMFGRLPQAPQAPIFMQNGKQISGSPALKKFLSEEADSWDIHIAALFTLLYLIPPAPQGQGKGNKKLQPNLVCLGDNKKDLTSFFIVFDRRILPTAALTTAEAINALFKCHYVFATEYDKNLSGLWKFIQCQWHEFRKSGIYETLKKVRTSQKHRNVVQVLNVHKDEFNLSDIENIFPDSILHHRQERILKDKYSSMIRWEKEKKIGGIFIQMELCGENLRSWLNETHDINPDVQHTQLVIIQNLVSGLLTSRVGTSEYMAPESFKKNYHFQADLYSLGLIIWEVAKLIKFWERRHLFHNLVNDKDQNLVKQHPTNVESVRSLILALSKKETAERLQNMHSVFNITFSWKFAHFSKCVADFRLEQGDAIPTSILRRLIYPARNYVVKNADGLRKCLNKITSGSTITMKEGNYELDFILRGENITLTGVAPFGIEIRGRLNVIGSGNNIFNLNFNSSLLVHGDRNHIMNVNISQENIFSNIKIINSSGCSIACDGGNNRFYNVVIKGDLTSRGKLIFSGRDNLFENLTCFPENCGKISVVIHSDNSGVVHSVCDNIEVNAKNVNLTDVDCGYIIVRKGASDVSLLKCRAERLERNSNAKIVGHCNVDQIVNNPETSVLSETDKKVLMQYKKRIN</sequence>
<reference evidence="6 7" key="1">
    <citation type="submission" date="2015-12" db="EMBL/GenBank/DDBJ databases">
        <title>The genome of Folsomia candida.</title>
        <authorList>
            <person name="Faddeeva A."/>
            <person name="Derks M.F."/>
            <person name="Anvar Y."/>
            <person name="Smit S."/>
            <person name="Van Straalen N."/>
            <person name="Roelofs D."/>
        </authorList>
    </citation>
    <scope>NUCLEOTIDE SEQUENCE [LARGE SCALE GENOMIC DNA]</scope>
    <source>
        <strain evidence="6 7">VU population</strain>
        <tissue evidence="6">Whole body</tissue>
    </source>
</reference>
<keyword evidence="1" id="KW-0808">Transferase</keyword>
<evidence type="ECO:0000256" key="2">
    <source>
        <dbReference type="ARBA" id="ARBA00022741"/>
    </source>
</evidence>
<keyword evidence="4" id="KW-0067">ATP-binding</keyword>
<dbReference type="GO" id="GO:0005524">
    <property type="term" value="F:ATP binding"/>
    <property type="evidence" value="ECO:0007669"/>
    <property type="project" value="UniProtKB-KW"/>
</dbReference>
<dbReference type="InterPro" id="IPR011009">
    <property type="entry name" value="Kinase-like_dom_sf"/>
</dbReference>
<accession>A0A226CUM4</accession>
<keyword evidence="6" id="KW-0675">Receptor</keyword>
<comment type="caution">
    <text evidence="6">The sequence shown here is derived from an EMBL/GenBank/DDBJ whole genome shotgun (WGS) entry which is preliminary data.</text>
</comment>
<keyword evidence="2" id="KW-0547">Nucleotide-binding</keyword>
<organism evidence="6 7">
    <name type="scientific">Folsomia candida</name>
    <name type="common">Springtail</name>
    <dbReference type="NCBI Taxonomy" id="158441"/>
    <lineage>
        <taxon>Eukaryota</taxon>
        <taxon>Metazoa</taxon>
        <taxon>Ecdysozoa</taxon>
        <taxon>Arthropoda</taxon>
        <taxon>Hexapoda</taxon>
        <taxon>Collembola</taxon>
        <taxon>Entomobryomorpha</taxon>
        <taxon>Isotomoidea</taxon>
        <taxon>Isotomidae</taxon>
        <taxon>Proisotominae</taxon>
        <taxon>Folsomia</taxon>
    </lineage>
</organism>
<dbReference type="EMBL" id="LNIX01000064">
    <property type="protein sequence ID" value="OXA37112.1"/>
    <property type="molecule type" value="Genomic_DNA"/>
</dbReference>
<name>A0A226CUM4_FOLCA</name>
<evidence type="ECO:0000259" key="5">
    <source>
        <dbReference type="SMART" id="SM00220"/>
    </source>
</evidence>
<feature type="domain" description="Protein kinase" evidence="5">
    <location>
        <begin position="142"/>
        <end position="359"/>
    </location>
</feature>
<evidence type="ECO:0000256" key="3">
    <source>
        <dbReference type="ARBA" id="ARBA00022777"/>
    </source>
</evidence>